<dbReference type="InterPro" id="IPR017441">
    <property type="entry name" value="Protein_kinase_ATP_BS"/>
</dbReference>
<dbReference type="OrthoDB" id="6111975at2"/>
<dbReference type="InterPro" id="IPR011009">
    <property type="entry name" value="Kinase-like_dom_sf"/>
</dbReference>
<protein>
    <recommendedName>
        <fullName evidence="1">non-specific serine/threonine protein kinase</fullName>
        <ecNumber evidence="1">2.7.11.1</ecNumber>
    </recommendedName>
</protein>
<keyword evidence="4 7" id="KW-0547">Nucleotide-binding</keyword>
<dbReference type="AlphaFoldDB" id="A0A2S8GLL5"/>
<feature type="region of interest" description="Disordered" evidence="8">
    <location>
        <begin position="493"/>
        <end position="529"/>
    </location>
</feature>
<dbReference type="PANTHER" id="PTHR43289">
    <property type="entry name" value="MITOGEN-ACTIVATED PROTEIN KINASE KINASE KINASE 20-RELATED"/>
    <property type="match status" value="1"/>
</dbReference>
<dbReference type="GO" id="GO:0004674">
    <property type="term" value="F:protein serine/threonine kinase activity"/>
    <property type="evidence" value="ECO:0007669"/>
    <property type="project" value="UniProtKB-KW"/>
</dbReference>
<dbReference type="InterPro" id="IPR008271">
    <property type="entry name" value="Ser/Thr_kinase_AS"/>
</dbReference>
<dbReference type="Proteomes" id="UP000237819">
    <property type="component" value="Unassembled WGS sequence"/>
</dbReference>
<dbReference type="PANTHER" id="PTHR43289:SF6">
    <property type="entry name" value="SERINE_THREONINE-PROTEIN KINASE NEKL-3"/>
    <property type="match status" value="1"/>
</dbReference>
<gene>
    <name evidence="10" type="ORF">C5Y93_15375</name>
</gene>
<dbReference type="EC" id="2.7.11.1" evidence="1"/>
<feature type="compositionally biased region" description="Polar residues" evidence="8">
    <location>
        <begin position="493"/>
        <end position="502"/>
    </location>
</feature>
<evidence type="ECO:0000313" key="10">
    <source>
        <dbReference type="EMBL" id="PQO45328.1"/>
    </source>
</evidence>
<evidence type="ECO:0000256" key="2">
    <source>
        <dbReference type="ARBA" id="ARBA00022527"/>
    </source>
</evidence>
<dbReference type="CDD" id="cd14014">
    <property type="entry name" value="STKc_PknB_like"/>
    <property type="match status" value="1"/>
</dbReference>
<dbReference type="PROSITE" id="PS00108">
    <property type="entry name" value="PROTEIN_KINASE_ST"/>
    <property type="match status" value="1"/>
</dbReference>
<evidence type="ECO:0000256" key="6">
    <source>
        <dbReference type="ARBA" id="ARBA00022840"/>
    </source>
</evidence>
<dbReference type="EMBL" id="PUHZ01000015">
    <property type="protein sequence ID" value="PQO45328.1"/>
    <property type="molecule type" value="Genomic_DNA"/>
</dbReference>
<comment type="caution">
    <text evidence="10">The sequence shown here is derived from an EMBL/GenBank/DDBJ whole genome shotgun (WGS) entry which is preliminary data.</text>
</comment>
<evidence type="ECO:0000256" key="7">
    <source>
        <dbReference type="PROSITE-ProRule" id="PRU10141"/>
    </source>
</evidence>
<accession>A0A2S8GLL5</accession>
<dbReference type="PROSITE" id="PS50011">
    <property type="entry name" value="PROTEIN_KINASE_DOM"/>
    <property type="match status" value="1"/>
</dbReference>
<evidence type="ECO:0000256" key="5">
    <source>
        <dbReference type="ARBA" id="ARBA00022777"/>
    </source>
</evidence>
<proteinExistence type="predicted"/>
<evidence type="ECO:0000256" key="3">
    <source>
        <dbReference type="ARBA" id="ARBA00022679"/>
    </source>
</evidence>
<feature type="region of interest" description="Disordered" evidence="8">
    <location>
        <begin position="416"/>
        <end position="442"/>
    </location>
</feature>
<keyword evidence="3" id="KW-0808">Transferase</keyword>
<keyword evidence="5 10" id="KW-0418">Kinase</keyword>
<reference evidence="10 11" key="1">
    <citation type="submission" date="2018-02" db="EMBL/GenBank/DDBJ databases">
        <title>Comparative genomes isolates from brazilian mangrove.</title>
        <authorList>
            <person name="Araujo J.E."/>
            <person name="Taketani R.G."/>
            <person name="Silva M.C.P."/>
            <person name="Loureco M.V."/>
            <person name="Andreote F.D."/>
        </authorList>
    </citation>
    <scope>NUCLEOTIDE SEQUENCE [LARGE SCALE GENOMIC DNA]</scope>
    <source>
        <strain evidence="10 11">Nap-Phe MGV</strain>
    </source>
</reference>
<keyword evidence="2 10" id="KW-0723">Serine/threonine-protein kinase</keyword>
<dbReference type="RefSeq" id="WP_105336308.1">
    <property type="nucleotide sequence ID" value="NZ_PUHZ01000015.1"/>
</dbReference>
<keyword evidence="6 7" id="KW-0067">ATP-binding</keyword>
<feature type="domain" description="Protein kinase" evidence="9">
    <location>
        <begin position="107"/>
        <end position="373"/>
    </location>
</feature>
<dbReference type="SMART" id="SM00220">
    <property type="entry name" value="S_TKc"/>
    <property type="match status" value="1"/>
</dbReference>
<dbReference type="Gene3D" id="1.10.510.10">
    <property type="entry name" value="Transferase(Phosphotransferase) domain 1"/>
    <property type="match status" value="1"/>
</dbReference>
<feature type="binding site" evidence="7">
    <location>
        <position position="136"/>
    </location>
    <ligand>
        <name>ATP</name>
        <dbReference type="ChEBI" id="CHEBI:30616"/>
    </ligand>
</feature>
<evidence type="ECO:0000259" key="9">
    <source>
        <dbReference type="PROSITE" id="PS50011"/>
    </source>
</evidence>
<name>A0A2S8GLL5_9BACT</name>
<dbReference type="SUPFAM" id="SSF56112">
    <property type="entry name" value="Protein kinase-like (PK-like)"/>
    <property type="match status" value="1"/>
</dbReference>
<evidence type="ECO:0000256" key="4">
    <source>
        <dbReference type="ARBA" id="ARBA00022741"/>
    </source>
</evidence>
<dbReference type="GO" id="GO:0005524">
    <property type="term" value="F:ATP binding"/>
    <property type="evidence" value="ECO:0007669"/>
    <property type="project" value="UniProtKB-UniRule"/>
</dbReference>
<dbReference type="InterPro" id="IPR000719">
    <property type="entry name" value="Prot_kinase_dom"/>
</dbReference>
<sequence length="529" mass="57032">MSTTDNPCCHADKLHALVCGTLVESEEQSIQAHLDTCQECRQKLEQTAADPDSWVEATTFLKDDPWRSSFVGDPPDAGSPAALPIQQTLELLQPTDDPSMLGRLGGYEISGVIGSGGMGVVLKGIDCSLDRIVAVKVLSPHLASTAAARKRFEREAKAAAAVLHPNVIAIHAVSVDSPLPFLVMPYVRGATLQKRIDREGMLPLVDVLRIGLQIAEGLAAAHDQGLVHRDIKPSNILLEDGIERVTITDFGLARTVDDASITRTNIIAGTPQFMSPEQASGEPVDVRSDLFSLGSVLYTICAGRPPFRAETTFGVLRKITDHAPRPLREINPDVPVWLALLIGRLMQKTPAARYATAHHVAELLRHCVAHATTPNTPLPRELRTTWRLTRTKVAWASLSALATSLLVAAWMIQGPTDPPQRSAAPPPSPESSADNAPPTMANAPVKRFEMPTTPNFSVPYPHNLTTPPQVILPQDDFSWEISGELAPSAIAQEANQLEQQAGQPFLHGNNLPVDPAVPDAPLTNTKSNN</sequence>
<organism evidence="10 11">
    <name type="scientific">Blastopirellula marina</name>
    <dbReference type="NCBI Taxonomy" id="124"/>
    <lineage>
        <taxon>Bacteria</taxon>
        <taxon>Pseudomonadati</taxon>
        <taxon>Planctomycetota</taxon>
        <taxon>Planctomycetia</taxon>
        <taxon>Pirellulales</taxon>
        <taxon>Pirellulaceae</taxon>
        <taxon>Blastopirellula</taxon>
    </lineage>
</organism>
<dbReference type="Gene3D" id="3.30.200.20">
    <property type="entry name" value="Phosphorylase Kinase, domain 1"/>
    <property type="match status" value="1"/>
</dbReference>
<dbReference type="PROSITE" id="PS00107">
    <property type="entry name" value="PROTEIN_KINASE_ATP"/>
    <property type="match status" value="1"/>
</dbReference>
<evidence type="ECO:0000256" key="8">
    <source>
        <dbReference type="SAM" id="MobiDB-lite"/>
    </source>
</evidence>
<evidence type="ECO:0000313" key="11">
    <source>
        <dbReference type="Proteomes" id="UP000237819"/>
    </source>
</evidence>
<dbReference type="FunFam" id="1.10.510.10:FF:000021">
    <property type="entry name" value="Serine/threonine protein kinase"/>
    <property type="match status" value="1"/>
</dbReference>
<dbReference type="Pfam" id="PF00069">
    <property type="entry name" value="Pkinase"/>
    <property type="match status" value="1"/>
</dbReference>
<evidence type="ECO:0000256" key="1">
    <source>
        <dbReference type="ARBA" id="ARBA00012513"/>
    </source>
</evidence>